<dbReference type="GO" id="GO:0005739">
    <property type="term" value="C:mitochondrion"/>
    <property type="evidence" value="ECO:0007669"/>
    <property type="project" value="TreeGrafter"/>
</dbReference>
<keyword evidence="5" id="KW-0210">Decarboxylase</keyword>
<evidence type="ECO:0000256" key="9">
    <source>
        <dbReference type="ARBA" id="ARBA00023264"/>
    </source>
</evidence>
<evidence type="ECO:0000256" key="1">
    <source>
        <dbReference type="ARBA" id="ARBA00001928"/>
    </source>
</evidence>
<dbReference type="PANTHER" id="PTHR10067">
    <property type="entry name" value="PHOSPHATIDYLSERINE DECARBOXYLASE"/>
    <property type="match status" value="1"/>
</dbReference>
<keyword evidence="7" id="KW-0594">Phospholipid biosynthesis</keyword>
<comment type="pathway">
    <text evidence="2">Lipid metabolism.</text>
</comment>
<evidence type="ECO:0000256" key="13">
    <source>
        <dbReference type="SAM" id="MobiDB-lite"/>
    </source>
</evidence>
<comment type="function">
    <text evidence="12">Catalyzes the formation of phosphatidylethanolamine (PtdEtn) from phosphatidylserine (PtdSer). Plays a central role in phospholipid metabolism and in the interorganelle trafficking of phosphatidylserine. May be involved in lipid droplet biogenesis at the endoplasmic reticulum membrane.</text>
</comment>
<evidence type="ECO:0000256" key="8">
    <source>
        <dbReference type="ARBA" id="ARBA00023239"/>
    </source>
</evidence>
<evidence type="ECO:0000313" key="16">
    <source>
        <dbReference type="Proteomes" id="UP000318571"/>
    </source>
</evidence>
<organism evidence="15 16">
    <name type="scientific">Tigriopus californicus</name>
    <name type="common">Marine copepod</name>
    <dbReference type="NCBI Taxonomy" id="6832"/>
    <lineage>
        <taxon>Eukaryota</taxon>
        <taxon>Metazoa</taxon>
        <taxon>Ecdysozoa</taxon>
        <taxon>Arthropoda</taxon>
        <taxon>Crustacea</taxon>
        <taxon>Multicrustacea</taxon>
        <taxon>Hexanauplia</taxon>
        <taxon>Copepoda</taxon>
        <taxon>Harpacticoida</taxon>
        <taxon>Harpacticidae</taxon>
        <taxon>Tigriopus</taxon>
    </lineage>
</organism>
<dbReference type="Proteomes" id="UP000318571">
    <property type="component" value="Chromosome 4"/>
</dbReference>
<evidence type="ECO:0000256" key="14">
    <source>
        <dbReference type="SAM" id="Phobius"/>
    </source>
</evidence>
<evidence type="ECO:0000256" key="7">
    <source>
        <dbReference type="ARBA" id="ARBA00023209"/>
    </source>
</evidence>
<comment type="pathway">
    <text evidence="11">Phospholipid metabolism; phosphatidylethanolamine biosynthesis.</text>
</comment>
<keyword evidence="14" id="KW-0812">Transmembrane</keyword>
<dbReference type="PANTHER" id="PTHR10067:SF6">
    <property type="entry name" value="PHOSPHATIDYLSERINE DECARBOXYLASE PROENZYME, MITOCHONDRIAL"/>
    <property type="match status" value="1"/>
</dbReference>
<keyword evidence="10" id="KW-0670">Pyruvate</keyword>
<sequence length="547" mass="62680">MSPVPHLNERVAAVQFIEAWSSLPSSLEYCDCCEVGNEPNLQDDNSNSSNNTSSIMCQQRRKSEINGGVGNSGVNTQRRCSTSKDGSSVPLKRSYSSYLRLPIPSSKYYTDESMKIWKQMKSSNSYYYAWGATRARRMREKSFAQWLGPLCLPMLLVIQPLSEANLRISLALFVLGFLCWNQYHRRYHKFFSRKAWLRGQERHCEKCDSSLLEQIEHQVRPAVSWHVRSLRRMPWRVLSRNVGHLINATTLFPLWVTWVVIWCYIRLFGCRLEEAERDSIRQYISLGDFFCRKLKDGVRPIALDSAVVSPADGTVTFSGQFKSGYLEQVKGVHYSLSYFLGLESVEGNHGSLHAASTQECLSRLMEHKDGSTALFQWVIYLSPGDYHRFHSPADWSISKRRHFPGELLSVKPNMVSAFPGLFHVNERVAWMGQWEHGFFSMTAVGATNVGSIHADFDPELRTNQAVTLKRECTMATACSRRTFHFNERIYPDPVQMQRGDEFGHFKFGSTLVLLFEAPKSFAWDKDIQNSKDLSFFKVQMGQPLATM</sequence>
<feature type="transmembrane region" description="Helical" evidence="14">
    <location>
        <begin position="166"/>
        <end position="183"/>
    </location>
</feature>
<keyword evidence="14" id="KW-1133">Transmembrane helix</keyword>
<dbReference type="EMBL" id="VCGU01000011">
    <property type="protein sequence ID" value="TRY67837.1"/>
    <property type="molecule type" value="Genomic_DNA"/>
</dbReference>
<evidence type="ECO:0000256" key="11">
    <source>
        <dbReference type="ARBA" id="ARBA00024326"/>
    </source>
</evidence>
<dbReference type="AlphaFoldDB" id="A0A553NQX9"/>
<evidence type="ECO:0000256" key="3">
    <source>
        <dbReference type="ARBA" id="ARBA00012243"/>
    </source>
</evidence>
<evidence type="ECO:0000256" key="5">
    <source>
        <dbReference type="ARBA" id="ARBA00022793"/>
    </source>
</evidence>
<dbReference type="EC" id="4.1.1.65" evidence="3"/>
<dbReference type="GO" id="GO:0006646">
    <property type="term" value="P:phosphatidylethanolamine biosynthetic process"/>
    <property type="evidence" value="ECO:0007669"/>
    <property type="project" value="UniProtKB-UniPathway"/>
</dbReference>
<dbReference type="UniPathway" id="UPA00558"/>
<protein>
    <recommendedName>
        <fullName evidence="3">phosphatidylserine decarboxylase</fullName>
        <ecNumber evidence="3">4.1.1.65</ecNumber>
    </recommendedName>
</protein>
<keyword evidence="14" id="KW-0472">Membrane</keyword>
<dbReference type="InterPro" id="IPR003817">
    <property type="entry name" value="PS_Dcarbxylase"/>
</dbReference>
<keyword evidence="16" id="KW-1185">Reference proteome</keyword>
<dbReference type="GO" id="GO:0004609">
    <property type="term" value="F:phosphatidylserine decarboxylase activity"/>
    <property type="evidence" value="ECO:0007669"/>
    <property type="project" value="UniProtKB-EC"/>
</dbReference>
<evidence type="ECO:0000256" key="6">
    <source>
        <dbReference type="ARBA" id="ARBA00023098"/>
    </source>
</evidence>
<comment type="cofactor">
    <cofactor evidence="1">
        <name>pyruvate</name>
        <dbReference type="ChEBI" id="CHEBI:15361"/>
    </cofactor>
</comment>
<dbReference type="Pfam" id="PF02666">
    <property type="entry name" value="PS_Dcarbxylase"/>
    <property type="match status" value="1"/>
</dbReference>
<dbReference type="STRING" id="6832.A0A553NQX9"/>
<dbReference type="NCBIfam" id="TIGR00163">
    <property type="entry name" value="PS_decarb"/>
    <property type="match status" value="1"/>
</dbReference>
<proteinExistence type="predicted"/>
<feature type="compositionally biased region" description="Polar residues" evidence="13">
    <location>
        <begin position="72"/>
        <end position="86"/>
    </location>
</feature>
<dbReference type="InterPro" id="IPR033177">
    <property type="entry name" value="PSD-B"/>
</dbReference>
<feature type="region of interest" description="Disordered" evidence="13">
    <location>
        <begin position="64"/>
        <end position="89"/>
    </location>
</feature>
<dbReference type="OrthoDB" id="4330at2759"/>
<evidence type="ECO:0000256" key="4">
    <source>
        <dbReference type="ARBA" id="ARBA00022516"/>
    </source>
</evidence>
<evidence type="ECO:0000256" key="12">
    <source>
        <dbReference type="ARBA" id="ARBA00045136"/>
    </source>
</evidence>
<keyword evidence="6" id="KW-0443">Lipid metabolism</keyword>
<feature type="transmembrane region" description="Helical" evidence="14">
    <location>
        <begin position="143"/>
        <end position="160"/>
    </location>
</feature>
<feature type="transmembrane region" description="Helical" evidence="14">
    <location>
        <begin position="242"/>
        <end position="262"/>
    </location>
</feature>
<accession>A0A553NQX9</accession>
<comment type="caution">
    <text evidence="15">The sequence shown here is derived from an EMBL/GenBank/DDBJ whole genome shotgun (WGS) entry which is preliminary data.</text>
</comment>
<evidence type="ECO:0000313" key="15">
    <source>
        <dbReference type="EMBL" id="TRY67837.1"/>
    </source>
</evidence>
<keyword evidence="9" id="KW-1208">Phospholipid metabolism</keyword>
<gene>
    <name evidence="15" type="ORF">TCAL_03110</name>
</gene>
<name>A0A553NQX9_TIGCA</name>
<evidence type="ECO:0000256" key="2">
    <source>
        <dbReference type="ARBA" id="ARBA00005189"/>
    </source>
</evidence>
<evidence type="ECO:0000256" key="10">
    <source>
        <dbReference type="ARBA" id="ARBA00023317"/>
    </source>
</evidence>
<keyword evidence="4" id="KW-0444">Lipid biosynthesis</keyword>
<reference evidence="15 16" key="1">
    <citation type="journal article" date="2018" name="Nat. Ecol. Evol.">
        <title>Genomic signatures of mitonuclear coevolution across populations of Tigriopus californicus.</title>
        <authorList>
            <person name="Barreto F.S."/>
            <person name="Watson E.T."/>
            <person name="Lima T.G."/>
            <person name="Willett C.S."/>
            <person name="Edmands S."/>
            <person name="Li W."/>
            <person name="Burton R.S."/>
        </authorList>
    </citation>
    <scope>NUCLEOTIDE SEQUENCE [LARGE SCALE GENOMIC DNA]</scope>
    <source>
        <strain evidence="15 16">San Diego</strain>
    </source>
</reference>
<keyword evidence="8" id="KW-0456">Lyase</keyword>